<comment type="function">
    <text evidence="1">TRAP proteins are part of a complex whose function is to bind calcium to the ER membrane and thereby regulate the retention of ER resident proteins.</text>
</comment>
<reference evidence="11" key="1">
    <citation type="submission" date="2021-01" db="UniProtKB">
        <authorList>
            <consortium name="EnsemblMetazoa"/>
        </authorList>
    </citation>
    <scope>IDENTIFICATION</scope>
</reference>
<evidence type="ECO:0000256" key="3">
    <source>
        <dbReference type="ARBA" id="ARBA00007990"/>
    </source>
</evidence>
<dbReference type="PANTHER" id="PTHR13399:SF2">
    <property type="entry name" value="TRANSLOCON-ASSOCIATED PROTEIN SUBUNIT GAMMA"/>
    <property type="match status" value="1"/>
</dbReference>
<dbReference type="GO" id="GO:0005789">
    <property type="term" value="C:endoplasmic reticulum membrane"/>
    <property type="evidence" value="ECO:0007669"/>
    <property type="project" value="UniProtKB-SubCell"/>
</dbReference>
<name>A0A7M5VD94_9CNID</name>
<evidence type="ECO:0000256" key="2">
    <source>
        <dbReference type="ARBA" id="ARBA00004477"/>
    </source>
</evidence>
<evidence type="ECO:0000256" key="8">
    <source>
        <dbReference type="ARBA" id="ARBA00023136"/>
    </source>
</evidence>
<accession>A0A7M5VD94</accession>
<comment type="subcellular location">
    <subcellularLocation>
        <location evidence="2">Endoplasmic reticulum membrane</location>
        <topology evidence="2">Multi-pass membrane protein</topology>
    </subcellularLocation>
</comment>
<dbReference type="Pfam" id="PF07074">
    <property type="entry name" value="TRAP-gamma"/>
    <property type="match status" value="1"/>
</dbReference>
<keyword evidence="5 10" id="KW-0812">Transmembrane</keyword>
<organism evidence="11 12">
    <name type="scientific">Clytia hemisphaerica</name>
    <dbReference type="NCBI Taxonomy" id="252671"/>
    <lineage>
        <taxon>Eukaryota</taxon>
        <taxon>Metazoa</taxon>
        <taxon>Cnidaria</taxon>
        <taxon>Hydrozoa</taxon>
        <taxon>Hydroidolina</taxon>
        <taxon>Leptothecata</taxon>
        <taxon>Obeliida</taxon>
        <taxon>Clytiidae</taxon>
        <taxon>Clytia</taxon>
    </lineage>
</organism>
<dbReference type="InterPro" id="IPR009779">
    <property type="entry name" value="SSR3"/>
</dbReference>
<feature type="transmembrane region" description="Helical" evidence="10">
    <location>
        <begin position="132"/>
        <end position="156"/>
    </location>
</feature>
<evidence type="ECO:0000256" key="5">
    <source>
        <dbReference type="ARBA" id="ARBA00022692"/>
    </source>
</evidence>
<dbReference type="PANTHER" id="PTHR13399">
    <property type="entry name" value="TRANSLOCON-ASSOCIATED PROTEIN TRAP , GAMMA SUBUNIT"/>
    <property type="match status" value="1"/>
</dbReference>
<keyword evidence="12" id="KW-1185">Reference proteome</keyword>
<dbReference type="RefSeq" id="XP_066917695.1">
    <property type="nucleotide sequence ID" value="XM_067061594.1"/>
</dbReference>
<sequence length="184" mass="20883">MAGKNKLTQEEELLLQDFSRTVSKKSQVLFYGNALMIAVLPLWLFWKVHLMDPMTYAVLFIVGTVISAYLVAFAYRNTKFTLKHKIAQKRESAISREVNAELDSKAETKKLSRKEKDDRILWKKNNVADTEATTFAIFYTNALYLFIIIMASFYVMRSFTPPVNFTMSTGLAAGLVSLLSTGSQ</sequence>
<evidence type="ECO:0000256" key="6">
    <source>
        <dbReference type="ARBA" id="ARBA00022824"/>
    </source>
</evidence>
<keyword evidence="7 10" id="KW-1133">Transmembrane helix</keyword>
<evidence type="ECO:0000256" key="4">
    <source>
        <dbReference type="ARBA" id="ARBA00022231"/>
    </source>
</evidence>
<evidence type="ECO:0000313" key="12">
    <source>
        <dbReference type="Proteomes" id="UP000594262"/>
    </source>
</evidence>
<keyword evidence="8 10" id="KW-0472">Membrane</keyword>
<keyword evidence="6" id="KW-0256">Endoplasmic reticulum</keyword>
<evidence type="ECO:0000256" key="9">
    <source>
        <dbReference type="ARBA" id="ARBA00030917"/>
    </source>
</evidence>
<dbReference type="GO" id="GO:0006614">
    <property type="term" value="P:SRP-dependent cotranslational protein targeting to membrane"/>
    <property type="evidence" value="ECO:0007669"/>
    <property type="project" value="InterPro"/>
</dbReference>
<dbReference type="Proteomes" id="UP000594262">
    <property type="component" value="Unplaced"/>
</dbReference>
<dbReference type="OrthoDB" id="10059529at2759"/>
<feature type="transmembrane region" description="Helical" evidence="10">
    <location>
        <begin position="28"/>
        <end position="48"/>
    </location>
</feature>
<evidence type="ECO:0000256" key="7">
    <source>
        <dbReference type="ARBA" id="ARBA00022989"/>
    </source>
</evidence>
<dbReference type="GeneID" id="136805055"/>
<proteinExistence type="inferred from homology"/>
<dbReference type="EnsemblMetazoa" id="CLYHEMT010819.1">
    <property type="protein sequence ID" value="CLYHEMP010819.1"/>
    <property type="gene ID" value="CLYHEMG010819"/>
</dbReference>
<evidence type="ECO:0000313" key="11">
    <source>
        <dbReference type="EnsemblMetazoa" id="CLYHEMP010819.1"/>
    </source>
</evidence>
<protein>
    <recommendedName>
        <fullName evidence="4">Translocon-associated protein subunit gamma</fullName>
    </recommendedName>
    <alternativeName>
        <fullName evidence="9">Signal sequence receptor subunit gamma</fullName>
    </alternativeName>
</protein>
<evidence type="ECO:0000256" key="10">
    <source>
        <dbReference type="SAM" id="Phobius"/>
    </source>
</evidence>
<feature type="transmembrane region" description="Helical" evidence="10">
    <location>
        <begin position="54"/>
        <end position="75"/>
    </location>
</feature>
<dbReference type="AlphaFoldDB" id="A0A7M5VD94"/>
<comment type="similarity">
    <text evidence="3">Belongs to the TRAP-gamma family.</text>
</comment>
<evidence type="ECO:0000256" key="1">
    <source>
        <dbReference type="ARBA" id="ARBA00002838"/>
    </source>
</evidence>